<dbReference type="EMBL" id="BORW01000005">
    <property type="protein sequence ID" value="GIO66693.1"/>
    <property type="molecule type" value="Genomic_DNA"/>
</dbReference>
<dbReference type="Proteomes" id="UP000680638">
    <property type="component" value="Unassembled WGS sequence"/>
</dbReference>
<comment type="caution">
    <text evidence="2">The sequence shown here is derived from an EMBL/GenBank/DDBJ whole genome shotgun (WGS) entry which is preliminary data.</text>
</comment>
<keyword evidence="1" id="KW-1133">Transmembrane helix</keyword>
<protein>
    <recommendedName>
        <fullName evidence="4">NfeD-like C-terminal domain-containing protein</fullName>
    </recommendedName>
</protein>
<name>A0ABQ4LUS5_9BACL</name>
<feature type="transmembrane region" description="Helical" evidence="1">
    <location>
        <begin position="9"/>
        <end position="29"/>
    </location>
</feature>
<evidence type="ECO:0008006" key="4">
    <source>
        <dbReference type="Google" id="ProtNLM"/>
    </source>
</evidence>
<feature type="transmembrane region" description="Helical" evidence="1">
    <location>
        <begin position="41"/>
        <end position="62"/>
    </location>
</feature>
<evidence type="ECO:0000313" key="2">
    <source>
        <dbReference type="EMBL" id="GIO66693.1"/>
    </source>
</evidence>
<organism evidence="2 3">
    <name type="scientific">Paenibacillus cookii</name>
    <dbReference type="NCBI Taxonomy" id="157839"/>
    <lineage>
        <taxon>Bacteria</taxon>
        <taxon>Bacillati</taxon>
        <taxon>Bacillota</taxon>
        <taxon>Bacilli</taxon>
        <taxon>Bacillales</taxon>
        <taxon>Paenibacillaceae</taxon>
        <taxon>Paenibacillus</taxon>
    </lineage>
</organism>
<keyword evidence="3" id="KW-1185">Reference proteome</keyword>
<evidence type="ECO:0000313" key="3">
    <source>
        <dbReference type="Proteomes" id="UP000680638"/>
    </source>
</evidence>
<keyword evidence="1" id="KW-0812">Transmembrane</keyword>
<dbReference type="RefSeq" id="WP_036714243.1">
    <property type="nucleotide sequence ID" value="NZ_BORW01000005.1"/>
</dbReference>
<keyword evidence="1" id="KW-0472">Membrane</keyword>
<proteinExistence type="predicted"/>
<sequence length="136" mass="15728">MDLRPYPNLWIFMASNLLMFGLFCFRLVLDIQLQVMPAFAWLSFLVCLGSLTGILFTGADLATKKQERFQGKVINIEGRIIHVLTTENRLKRLRINAAWARERLKADQEVEIRLTHYTKMPVSISILKDSARTETE</sequence>
<evidence type="ECO:0000256" key="1">
    <source>
        <dbReference type="SAM" id="Phobius"/>
    </source>
</evidence>
<gene>
    <name evidence="2" type="ORF">J21TS3_15140</name>
</gene>
<reference evidence="2 3" key="1">
    <citation type="submission" date="2021-03" db="EMBL/GenBank/DDBJ databases">
        <title>Antimicrobial resistance genes in bacteria isolated from Japanese honey, and their potential for conferring macrolide and lincosamide resistance in the American foulbrood pathogen Paenibacillus larvae.</title>
        <authorList>
            <person name="Okamoto M."/>
            <person name="Kumagai M."/>
            <person name="Kanamori H."/>
            <person name="Takamatsu D."/>
        </authorList>
    </citation>
    <scope>NUCLEOTIDE SEQUENCE [LARGE SCALE GENOMIC DNA]</scope>
    <source>
        <strain evidence="2 3">J21TS3</strain>
    </source>
</reference>
<accession>A0ABQ4LUS5</accession>